<evidence type="ECO:0000256" key="1">
    <source>
        <dbReference type="ARBA" id="ARBA00006739"/>
    </source>
</evidence>
<evidence type="ECO:0000313" key="6">
    <source>
        <dbReference type="Proteomes" id="UP000254707"/>
    </source>
</evidence>
<dbReference type="Pfam" id="PF00535">
    <property type="entry name" value="Glycos_transf_2"/>
    <property type="match status" value="1"/>
</dbReference>
<dbReference type="GO" id="GO:0016758">
    <property type="term" value="F:hexosyltransferase activity"/>
    <property type="evidence" value="ECO:0007669"/>
    <property type="project" value="UniProtKB-ARBA"/>
</dbReference>
<feature type="domain" description="TarS C-terminal" evidence="3">
    <location>
        <begin position="352"/>
        <end position="487"/>
    </location>
</feature>
<dbReference type="InterPro" id="IPR001173">
    <property type="entry name" value="Glyco_trans_2-like"/>
</dbReference>
<sequence>MKFSIIVPSYNSEKYIAELLNSLQNQSYDKKDFEVILVDDCSSDNTLNVVEAYKNKLNLIIKQLDTNSGGPGKPRNTALQLAQGEYVFFVDSDDYINKDTLKDVSKFVDQNHADVVLVKMEGVNGRGVPKSMFKETSDAVTLANSRIIYTLSPTKFYRTSLLRDHAIEFPEDLRSAEDQLFTMKAYVNAKRIAVLADKPYYYATKREGEHMSSAYVSPEDFYKVMSLITEEILNSPLENKNEVLGYFIDRHFSFSRTNNFSLKIADDKKEAWMDALGDFIQKVPTAVDELVNDSFKPLLHYARLKDMKHYQMVEESYKNGKFHSYSAQEGTLKIQFDEGEPYFVFKKLVKPDVRMSHFEFNDQGFELELEFISSIINPNHVASMIQLKLLSRNKKEFIYIPLTMNDQTRFKFKAYLNDLMPYLIKEKVWDAHLEMRVDNMTIEKRIGNKRVKYPYSKETSTITQYNNQYYRFTPYFTKDFDNLSFYITSNKLNEMLAVEIKDKQTIQLRSLEFNYILSEGMTAVILPHMFTYGYLTSATTKDTLTYHLSVGEKVKDKDLKKNFKIETPHLVLKY</sequence>
<name>A0A380HK70_STASA</name>
<reference evidence="5 6" key="1">
    <citation type="submission" date="2018-06" db="EMBL/GenBank/DDBJ databases">
        <authorList>
            <consortium name="Pathogen Informatics"/>
            <person name="Doyle S."/>
        </authorList>
    </citation>
    <scope>NUCLEOTIDE SEQUENCE [LARGE SCALE GENOMIC DNA]</scope>
    <source>
        <strain evidence="5 6">NCTC7688</strain>
    </source>
</reference>
<evidence type="ECO:0000259" key="2">
    <source>
        <dbReference type="Pfam" id="PF00535"/>
    </source>
</evidence>
<dbReference type="Gene3D" id="3.90.550.10">
    <property type="entry name" value="Spore Coat Polysaccharide Biosynthesis Protein SpsA, Chain A"/>
    <property type="match status" value="1"/>
</dbReference>
<organism evidence="5 6">
    <name type="scientific">Staphylococcus saprophyticus</name>
    <dbReference type="NCBI Taxonomy" id="29385"/>
    <lineage>
        <taxon>Bacteria</taxon>
        <taxon>Bacillati</taxon>
        <taxon>Bacillota</taxon>
        <taxon>Bacilli</taxon>
        <taxon>Bacillales</taxon>
        <taxon>Staphylococcaceae</taxon>
        <taxon>Staphylococcus</taxon>
    </lineage>
</organism>
<dbReference type="PANTHER" id="PTHR22916:SF3">
    <property type="entry name" value="UDP-GLCNAC:BETAGAL BETA-1,3-N-ACETYLGLUCOSAMINYLTRANSFERASE-LIKE PROTEIN 1"/>
    <property type="match status" value="1"/>
</dbReference>
<dbReference type="Pfam" id="PF18674">
    <property type="entry name" value="TarS_C1"/>
    <property type="match status" value="1"/>
</dbReference>
<protein>
    <submittedName>
        <fullName evidence="5">Glycosyltransferase</fullName>
    </submittedName>
</protein>
<accession>A0A380HK70</accession>
<keyword evidence="5" id="KW-0808">Transferase</keyword>
<feature type="domain" description="Glycosyltransferase 2-like" evidence="2">
    <location>
        <begin position="4"/>
        <end position="135"/>
    </location>
</feature>
<evidence type="ECO:0000259" key="3">
    <source>
        <dbReference type="Pfam" id="PF18674"/>
    </source>
</evidence>
<evidence type="ECO:0000259" key="4">
    <source>
        <dbReference type="Pfam" id="PF22181"/>
    </source>
</evidence>
<comment type="similarity">
    <text evidence="1">Belongs to the glycosyltransferase 2 family.</text>
</comment>
<dbReference type="SUPFAM" id="SSF53448">
    <property type="entry name" value="Nucleotide-diphospho-sugar transferases"/>
    <property type="match status" value="1"/>
</dbReference>
<evidence type="ECO:0000313" key="5">
    <source>
        <dbReference type="EMBL" id="SUM82005.1"/>
    </source>
</evidence>
<gene>
    <name evidence="5" type="primary">kfoC_1</name>
    <name evidence="5" type="ORF">NCTC7688_00501</name>
</gene>
<dbReference type="EMBL" id="UHED01000001">
    <property type="protein sequence ID" value="SUM82005.1"/>
    <property type="molecule type" value="Genomic_DNA"/>
</dbReference>
<dbReference type="AlphaFoldDB" id="A0A380HK70"/>
<dbReference type="Proteomes" id="UP000254707">
    <property type="component" value="Unassembled WGS sequence"/>
</dbReference>
<dbReference type="InterPro" id="IPR029044">
    <property type="entry name" value="Nucleotide-diphossugar_trans"/>
</dbReference>
<dbReference type="CDD" id="cd00761">
    <property type="entry name" value="Glyco_tranf_GTA_type"/>
    <property type="match status" value="1"/>
</dbReference>
<proteinExistence type="inferred from homology"/>
<feature type="domain" description="TarS/TarP linker" evidence="4">
    <location>
        <begin position="218"/>
        <end position="311"/>
    </location>
</feature>
<dbReference type="Pfam" id="PF22181">
    <property type="entry name" value="TarS_linker"/>
    <property type="match status" value="1"/>
</dbReference>
<dbReference type="InterPro" id="IPR041038">
    <property type="entry name" value="TarS_C1"/>
</dbReference>
<dbReference type="InterPro" id="IPR054028">
    <property type="entry name" value="TarS/TarP_linker"/>
</dbReference>
<dbReference type="RefSeq" id="WP_115340459.1">
    <property type="nucleotide sequence ID" value="NZ_UHED01000001.1"/>
</dbReference>
<dbReference type="PANTHER" id="PTHR22916">
    <property type="entry name" value="GLYCOSYLTRANSFERASE"/>
    <property type="match status" value="1"/>
</dbReference>